<keyword evidence="2" id="KW-1133">Transmembrane helix</keyword>
<sequence length="327" mass="36119">MNTIKDYIDSLFLGITETSQTKQLKEDLLASAEDRYEDLKKQGKSENEAIGNVISEFGSIDELVEEMNIKQEFIDDKGFELDGITLDESIRFFNIRRKGATFIGLGVMTIMIGAAAFFTSMGVSGGTYGTGFGLLFFFLGAAVGVPLFIIAGTSMGNSTRKLDDRFIPTQVKTEAKKRKEDFQRSFVFCMVAGVVLCILSVIPVVLFSLVDPTVGNELFGVGCMFLLASLGVFFFIFGGVIMGSFSKILEQTYFISVEGELGPKAKAERDGQKPSWFQTLEKIYWPIIVAVFLCQGFFLGNWGTNWIIFPIGGIAFGILENIFSKNE</sequence>
<dbReference type="STRING" id="1077675.BCR22_00405"/>
<accession>A0A2W3ZP54</accession>
<feature type="transmembrane region" description="Helical" evidence="2">
    <location>
        <begin position="218"/>
        <end position="241"/>
    </location>
</feature>
<reference evidence="3 4" key="1">
    <citation type="submission" date="2017-11" db="EMBL/GenBank/DDBJ databases">
        <title>Draft genome sequence of Enterococcus plantarum TRW2 strain isolated from lettuce.</title>
        <authorList>
            <person name="Kim E.B."/>
            <person name="Marco M.L."/>
            <person name="Williams T.R."/>
            <person name="You I.H."/>
        </authorList>
    </citation>
    <scope>NUCLEOTIDE SEQUENCE [LARGE SCALE GENOMIC DNA]</scope>
    <source>
        <strain evidence="3 4">TRW2</strain>
    </source>
</reference>
<keyword evidence="1" id="KW-0175">Coiled coil</keyword>
<evidence type="ECO:0000256" key="2">
    <source>
        <dbReference type="SAM" id="Phobius"/>
    </source>
</evidence>
<dbReference type="NCBIfam" id="NF038403">
    <property type="entry name" value="perm_prefix_1"/>
    <property type="match status" value="1"/>
</dbReference>
<dbReference type="InterPro" id="IPR047928">
    <property type="entry name" value="Perm_prefix_1"/>
</dbReference>
<evidence type="ECO:0000313" key="4">
    <source>
        <dbReference type="Proteomes" id="UP000249828"/>
    </source>
</evidence>
<gene>
    <name evidence="3" type="ORF">CI088_14790</name>
</gene>
<keyword evidence="2" id="KW-0472">Membrane</keyword>
<name>A0A2W3ZP54_9ENTE</name>
<evidence type="ECO:0008006" key="5">
    <source>
        <dbReference type="Google" id="ProtNLM"/>
    </source>
</evidence>
<feature type="coiled-coil region" evidence="1">
    <location>
        <begin position="22"/>
        <end position="49"/>
    </location>
</feature>
<dbReference type="AlphaFoldDB" id="A0A2W3ZP54"/>
<protein>
    <recommendedName>
        <fullName evidence="5">Beta-carotene 15,15'-monooxygenase</fullName>
    </recommendedName>
</protein>
<feature type="transmembrane region" description="Helical" evidence="2">
    <location>
        <begin position="99"/>
        <end position="119"/>
    </location>
</feature>
<dbReference type="Proteomes" id="UP000249828">
    <property type="component" value="Unassembled WGS sequence"/>
</dbReference>
<comment type="caution">
    <text evidence="3">The sequence shown here is derived from an EMBL/GenBank/DDBJ whole genome shotgun (WGS) entry which is preliminary data.</text>
</comment>
<evidence type="ECO:0000313" key="3">
    <source>
        <dbReference type="EMBL" id="PZL70653.1"/>
    </source>
</evidence>
<dbReference type="RefSeq" id="WP_111248727.1">
    <property type="nucleotide sequence ID" value="NZ_PIEU01000112.1"/>
</dbReference>
<feature type="transmembrane region" description="Helical" evidence="2">
    <location>
        <begin position="283"/>
        <end position="300"/>
    </location>
</feature>
<evidence type="ECO:0000256" key="1">
    <source>
        <dbReference type="SAM" id="Coils"/>
    </source>
</evidence>
<keyword evidence="4" id="KW-1185">Reference proteome</keyword>
<dbReference type="EMBL" id="PIEU01000112">
    <property type="protein sequence ID" value="PZL70653.1"/>
    <property type="molecule type" value="Genomic_DNA"/>
</dbReference>
<proteinExistence type="predicted"/>
<organism evidence="3 4">
    <name type="scientific">Enterococcus plantarum</name>
    <dbReference type="NCBI Taxonomy" id="1077675"/>
    <lineage>
        <taxon>Bacteria</taxon>
        <taxon>Bacillati</taxon>
        <taxon>Bacillota</taxon>
        <taxon>Bacilli</taxon>
        <taxon>Lactobacillales</taxon>
        <taxon>Enterococcaceae</taxon>
        <taxon>Enterococcus</taxon>
    </lineage>
</organism>
<feature type="transmembrane region" description="Helical" evidence="2">
    <location>
        <begin position="306"/>
        <end position="323"/>
    </location>
</feature>
<keyword evidence="2" id="KW-0812">Transmembrane</keyword>
<feature type="transmembrane region" description="Helical" evidence="2">
    <location>
        <begin position="131"/>
        <end position="151"/>
    </location>
</feature>
<feature type="transmembrane region" description="Helical" evidence="2">
    <location>
        <begin position="186"/>
        <end position="206"/>
    </location>
</feature>